<feature type="region of interest" description="Disordered" evidence="5">
    <location>
        <begin position="642"/>
        <end position="665"/>
    </location>
</feature>
<dbReference type="InterPro" id="IPR005178">
    <property type="entry name" value="Ostalpha/TMEM184C"/>
</dbReference>
<evidence type="ECO:0000256" key="6">
    <source>
        <dbReference type="SAM" id="Phobius"/>
    </source>
</evidence>
<feature type="transmembrane region" description="Helical" evidence="6">
    <location>
        <begin position="289"/>
        <end position="306"/>
    </location>
</feature>
<evidence type="ECO:0000256" key="3">
    <source>
        <dbReference type="ARBA" id="ARBA00022989"/>
    </source>
</evidence>
<keyword evidence="4 6" id="KW-0472">Membrane</keyword>
<feature type="transmembrane region" description="Helical" evidence="6">
    <location>
        <begin position="326"/>
        <end position="350"/>
    </location>
</feature>
<gene>
    <name evidence="7" type="ORF">ACHAW5_007551</name>
</gene>
<proteinExistence type="predicted"/>
<dbReference type="GO" id="GO:0016020">
    <property type="term" value="C:membrane"/>
    <property type="evidence" value="ECO:0007669"/>
    <property type="project" value="UniProtKB-SubCell"/>
</dbReference>
<evidence type="ECO:0000313" key="7">
    <source>
        <dbReference type="EMBL" id="KAL3775611.1"/>
    </source>
</evidence>
<feature type="compositionally biased region" description="Basic residues" evidence="5">
    <location>
        <begin position="578"/>
        <end position="587"/>
    </location>
</feature>
<dbReference type="Proteomes" id="UP001530315">
    <property type="component" value="Unassembled WGS sequence"/>
</dbReference>
<keyword evidence="2 6" id="KW-0812">Transmembrane</keyword>
<name>A0ABD3NLV8_9STRA</name>
<evidence type="ECO:0000256" key="2">
    <source>
        <dbReference type="ARBA" id="ARBA00022692"/>
    </source>
</evidence>
<feature type="transmembrane region" description="Helical" evidence="6">
    <location>
        <begin position="492"/>
        <end position="513"/>
    </location>
</feature>
<comment type="caution">
    <text evidence="7">The sequence shown here is derived from an EMBL/GenBank/DDBJ whole genome shotgun (WGS) entry which is preliminary data.</text>
</comment>
<feature type="transmembrane region" description="Helical" evidence="6">
    <location>
        <begin position="448"/>
        <end position="471"/>
    </location>
</feature>
<dbReference type="PANTHER" id="PTHR23423">
    <property type="entry name" value="ORGANIC SOLUTE TRANSPORTER-RELATED"/>
    <property type="match status" value="1"/>
</dbReference>
<feature type="transmembrane region" description="Helical" evidence="6">
    <location>
        <begin position="252"/>
        <end position="277"/>
    </location>
</feature>
<feature type="compositionally biased region" description="Acidic residues" evidence="5">
    <location>
        <begin position="82"/>
        <end position="93"/>
    </location>
</feature>
<protein>
    <submittedName>
        <fullName evidence="7">Uncharacterized protein</fullName>
    </submittedName>
</protein>
<evidence type="ECO:0000256" key="4">
    <source>
        <dbReference type="ARBA" id="ARBA00023136"/>
    </source>
</evidence>
<accession>A0ABD3NLV8</accession>
<sequence>MNATVLVGFEETTPQGEHYGSVSEFDDDDEGFIDVNITNTNGGDHEDVGDGGHDILAAGDSADVLVGGDSRRPNAAPLLPDDACDDGAGDDGDNSATGVEMASHRPADDPSYPTITRVRSRRNKSGESSGGYSDDSGGSMATSRLCLKRKKSQDGLGCEYERIDNQRYPPAASFEDAPSTHPVASPGGSAAAMGCGKIRRFCLDSSRQVLRTTVSVMNFVARILLWGSFIAMIVGVVWYSRELKMNGTDSHLIAWFSAGAFVLLGFPIAMCGIIMHLLKNYYQPNVQCYVVRILWIVPIYSIESWLCLRFHTHTIYVETLRDFYESFMLLSFFQFLVEVLGGGEALVLVLKDKSPTRGAHIWGLGYCVKPWVIRQPVSLPYTPNKVHHEPTSPQRAVKRVRWTSPFFVRCKFGVLQYVLLKFATAILVMLLEMYGVYKEGDFTPRGGYLYICILTNLSQCWALYCLVIFYYALKNELGPIRPVGKFISVKALVFFTWWQSLGISILFQMGMIPHYTSFDNGREWTSEAVAKGLQDWLICIEMFVAAIVHTFVFPHTDYLEPLGIVQRAGHHTTNGVRRLGRKGRNVYRRGDDKSACSKSSGEPDYGGSFDVELGSVTSPLAFHEGHELETRTGECSTVYEYDNKESSGSDANSLDDPRHKKEPFIPVPRHKRQGFVRALLDSTLLPRDVLDESVGVFKGEFNVEKKTLLQHAATSDEYDLFSRSSKRQRPKLPTVHSPAALRKTKVSRTQASPGVPDSVLLNDER</sequence>
<dbReference type="AlphaFoldDB" id="A0ABD3NLV8"/>
<organism evidence="7 8">
    <name type="scientific">Stephanodiscus triporus</name>
    <dbReference type="NCBI Taxonomy" id="2934178"/>
    <lineage>
        <taxon>Eukaryota</taxon>
        <taxon>Sar</taxon>
        <taxon>Stramenopiles</taxon>
        <taxon>Ochrophyta</taxon>
        <taxon>Bacillariophyta</taxon>
        <taxon>Coscinodiscophyceae</taxon>
        <taxon>Thalassiosirophycidae</taxon>
        <taxon>Stephanodiscales</taxon>
        <taxon>Stephanodiscaceae</taxon>
        <taxon>Stephanodiscus</taxon>
    </lineage>
</organism>
<feature type="region of interest" description="Disordered" evidence="5">
    <location>
        <begin position="64"/>
        <end position="140"/>
    </location>
</feature>
<dbReference type="Pfam" id="PF03619">
    <property type="entry name" value="Solute_trans_a"/>
    <property type="match status" value="1"/>
</dbReference>
<feature type="compositionally biased region" description="Low complexity" evidence="5">
    <location>
        <begin position="126"/>
        <end position="139"/>
    </location>
</feature>
<feature type="transmembrane region" description="Helical" evidence="6">
    <location>
        <begin position="414"/>
        <end position="436"/>
    </location>
</feature>
<feature type="region of interest" description="Disordered" evidence="5">
    <location>
        <begin position="720"/>
        <end position="765"/>
    </location>
</feature>
<feature type="region of interest" description="Disordered" evidence="5">
    <location>
        <begin position="575"/>
        <end position="603"/>
    </location>
</feature>
<keyword evidence="3 6" id="KW-1133">Transmembrane helix</keyword>
<feature type="transmembrane region" description="Helical" evidence="6">
    <location>
        <begin position="219"/>
        <end position="240"/>
    </location>
</feature>
<evidence type="ECO:0000256" key="5">
    <source>
        <dbReference type="SAM" id="MobiDB-lite"/>
    </source>
</evidence>
<comment type="subcellular location">
    <subcellularLocation>
        <location evidence="1">Membrane</location>
        <topology evidence="1">Multi-pass membrane protein</topology>
    </subcellularLocation>
</comment>
<evidence type="ECO:0000256" key="1">
    <source>
        <dbReference type="ARBA" id="ARBA00004141"/>
    </source>
</evidence>
<evidence type="ECO:0000313" key="8">
    <source>
        <dbReference type="Proteomes" id="UP001530315"/>
    </source>
</evidence>
<keyword evidence="8" id="KW-1185">Reference proteome</keyword>
<dbReference type="EMBL" id="JALLAZ020001405">
    <property type="protein sequence ID" value="KAL3775611.1"/>
    <property type="molecule type" value="Genomic_DNA"/>
</dbReference>
<dbReference type="SMART" id="SM01417">
    <property type="entry name" value="Solute_trans_a"/>
    <property type="match status" value="1"/>
</dbReference>
<feature type="region of interest" description="Disordered" evidence="5">
    <location>
        <begin position="169"/>
        <end position="189"/>
    </location>
</feature>
<reference evidence="7 8" key="1">
    <citation type="submission" date="2024-10" db="EMBL/GenBank/DDBJ databases">
        <title>Updated reference genomes for cyclostephanoid diatoms.</title>
        <authorList>
            <person name="Roberts W.R."/>
            <person name="Alverson A.J."/>
        </authorList>
    </citation>
    <scope>NUCLEOTIDE SEQUENCE [LARGE SCALE GENOMIC DNA]</scope>
    <source>
        <strain evidence="7 8">AJA276-08</strain>
    </source>
</reference>